<dbReference type="EMBL" id="KI393908">
    <property type="protein sequence ID" value="ERN06332.1"/>
    <property type="molecule type" value="Genomic_DNA"/>
</dbReference>
<evidence type="ECO:0000313" key="2">
    <source>
        <dbReference type="Proteomes" id="UP000017836"/>
    </source>
</evidence>
<organism evidence="1 2">
    <name type="scientific">Amborella trichopoda</name>
    <dbReference type="NCBI Taxonomy" id="13333"/>
    <lineage>
        <taxon>Eukaryota</taxon>
        <taxon>Viridiplantae</taxon>
        <taxon>Streptophyta</taxon>
        <taxon>Embryophyta</taxon>
        <taxon>Tracheophyta</taxon>
        <taxon>Spermatophyta</taxon>
        <taxon>Magnoliopsida</taxon>
        <taxon>Amborellales</taxon>
        <taxon>Amborellaceae</taxon>
        <taxon>Amborella</taxon>
    </lineage>
</organism>
<dbReference type="HOGENOM" id="CLU_1391925_0_0_1"/>
<dbReference type="Gramene" id="ERN06332">
    <property type="protein sequence ID" value="ERN06332"/>
    <property type="gene ID" value="AMTR_s00016p00238330"/>
</dbReference>
<sequence length="196" mass="22158">MRLLIRGSKFLPLKLARIRELIQIYLWFHWRGSMRIDQPGLVGLCNSVSLLSGRQGVSGILAFQRKQGYETAFCNIERLTVGYDVGHTSSNRATSATVCLGLFTEAEQIAFWQCAFPNHPLKLALPMTSFNTWEWEVDTLLLSFMNLLYSGTIHLCSSRCDVRDSSSTVTGVHERQKETSRIVKTPKRFSLALLKG</sequence>
<keyword evidence="2" id="KW-1185">Reference proteome</keyword>
<proteinExistence type="predicted"/>
<accession>W1P8Y1</accession>
<protein>
    <submittedName>
        <fullName evidence="1">Uncharacterized protein</fullName>
    </submittedName>
</protein>
<dbReference type="AlphaFoldDB" id="W1P8Y1"/>
<reference evidence="2" key="1">
    <citation type="journal article" date="2013" name="Science">
        <title>The Amborella genome and the evolution of flowering plants.</title>
        <authorList>
            <consortium name="Amborella Genome Project"/>
        </authorList>
    </citation>
    <scope>NUCLEOTIDE SEQUENCE [LARGE SCALE GENOMIC DNA]</scope>
</reference>
<dbReference type="Proteomes" id="UP000017836">
    <property type="component" value="Unassembled WGS sequence"/>
</dbReference>
<name>W1P8Y1_AMBTC</name>
<gene>
    <name evidence="1" type="ORF">AMTR_s00016p00238330</name>
</gene>
<evidence type="ECO:0000313" key="1">
    <source>
        <dbReference type="EMBL" id="ERN06332.1"/>
    </source>
</evidence>